<name>A0ABR2ILF5_9EUKA</name>
<dbReference type="InterPro" id="IPR036947">
    <property type="entry name" value="POLO_box_dom_sf"/>
</dbReference>
<evidence type="ECO:0000256" key="2">
    <source>
        <dbReference type="ARBA" id="ARBA00022679"/>
    </source>
</evidence>
<dbReference type="SUPFAM" id="SSF56112">
    <property type="entry name" value="Protein kinase-like (PK-like)"/>
    <property type="match status" value="1"/>
</dbReference>
<evidence type="ECO:0000256" key="4">
    <source>
        <dbReference type="ARBA" id="ARBA00022777"/>
    </source>
</evidence>
<evidence type="ECO:0000256" key="1">
    <source>
        <dbReference type="ARBA" id="ARBA00022527"/>
    </source>
</evidence>
<feature type="domain" description="Protein kinase" evidence="8">
    <location>
        <begin position="16"/>
        <end position="277"/>
    </location>
</feature>
<evidence type="ECO:0000256" key="7">
    <source>
        <dbReference type="RuleBase" id="RU361162"/>
    </source>
</evidence>
<dbReference type="PROSITE" id="PS00107">
    <property type="entry name" value="PROTEIN_KINASE_ATP"/>
    <property type="match status" value="1"/>
</dbReference>
<evidence type="ECO:0000256" key="5">
    <source>
        <dbReference type="ARBA" id="ARBA00022840"/>
    </source>
</evidence>
<keyword evidence="1 7" id="KW-0723">Serine/threonine-protein kinase</keyword>
<dbReference type="InterPro" id="IPR008271">
    <property type="entry name" value="Ser/Thr_kinase_AS"/>
</dbReference>
<accession>A0ABR2ILF5</accession>
<dbReference type="InterPro" id="IPR011009">
    <property type="entry name" value="Kinase-like_dom_sf"/>
</dbReference>
<protein>
    <recommendedName>
        <fullName evidence="7">Serine/threonine-protein kinase PLK</fullName>
        <ecNumber evidence="7">2.7.11.21</ecNumber>
    </recommendedName>
    <alternativeName>
        <fullName evidence="7">Polo-like kinase</fullName>
    </alternativeName>
</protein>
<dbReference type="PROSITE" id="PS50078">
    <property type="entry name" value="POLO_BOX"/>
    <property type="match status" value="1"/>
</dbReference>
<dbReference type="PANTHER" id="PTHR24345:SF0">
    <property type="entry name" value="CELL CYCLE SERINE_THREONINE-PROTEIN KINASE CDC5_MSD2"/>
    <property type="match status" value="1"/>
</dbReference>
<feature type="domain" description="POLO box" evidence="9">
    <location>
        <begin position="362"/>
        <end position="445"/>
    </location>
</feature>
<proteinExistence type="inferred from homology"/>
<dbReference type="Pfam" id="PF00659">
    <property type="entry name" value="POLO_box"/>
    <property type="match status" value="2"/>
</dbReference>
<keyword evidence="11" id="KW-1185">Reference proteome</keyword>
<evidence type="ECO:0000256" key="3">
    <source>
        <dbReference type="ARBA" id="ARBA00022741"/>
    </source>
</evidence>
<comment type="caution">
    <text evidence="10">The sequence shown here is derived from an EMBL/GenBank/DDBJ whole genome shotgun (WGS) entry which is preliminary data.</text>
</comment>
<dbReference type="InterPro" id="IPR000719">
    <property type="entry name" value="Prot_kinase_dom"/>
</dbReference>
<sequence>MSTIVQTYGDGTKEIYLKHEELGQGGFATVYRVTNQKTNRDYAIKVIPKERYEGPNGKKAFEKLKNEIKIQRILNHPNIVKSYGSFSDNFNYYIILEYCPNKSVKELLRNSPNGYLSESVTRRILLEVVEAIAYLHSKHVVHRDLKLENYMIGSDGNVKIADFGLSVILQDDDQLQYTFCGTPNYFSPELLQEGNKGYSYEVDIWAIGVSAFTMLTGHTPFEGERKSITYENIKNCDYHFPSYIPISPLAKNFIKTIFEIDPDIRPTAIDLLGHIFLTTTTDKEQDFLIKKNVTTHTSNQSENSSSARYYNFHANISGHISPKIPLPTRDVNNNNNSNSNTFHSNVISSVTSEQLFNLPRSAVSRYLINGKDLGYLLANGIVGACFTDHSRMVMDPNEDFIQYYRNYGLNLKIIDLDDYDSKKSKKDKLYDKISLIKKFAKTLKKTTSLYDLPTIDFDTSTTLNYIKYYKNVDDTIIFRFNDKNVQVNFNDHKKLFIFWDTKQMCLVRNIKDKCALLNLNDVVNMNPKTDEYKKLIAAKNLMSQL</sequence>
<dbReference type="PROSITE" id="PS50011">
    <property type="entry name" value="PROTEIN_KINASE_DOM"/>
    <property type="match status" value="1"/>
</dbReference>
<feature type="binding site" evidence="6">
    <location>
        <position position="45"/>
    </location>
    <ligand>
        <name>ATP</name>
        <dbReference type="ChEBI" id="CHEBI:30616"/>
    </ligand>
</feature>
<evidence type="ECO:0000259" key="8">
    <source>
        <dbReference type="PROSITE" id="PS50011"/>
    </source>
</evidence>
<keyword evidence="2 7" id="KW-0808">Transferase</keyword>
<dbReference type="SUPFAM" id="SSF82615">
    <property type="entry name" value="Polo-box domain"/>
    <property type="match status" value="2"/>
</dbReference>
<keyword evidence="3 6" id="KW-0547">Nucleotide-binding</keyword>
<evidence type="ECO:0000256" key="6">
    <source>
        <dbReference type="PROSITE-ProRule" id="PRU10141"/>
    </source>
</evidence>
<comment type="similarity">
    <text evidence="7">Belongs to the protein kinase superfamily. Ser/Thr protein kinase family. CDC5/Polo subfamily.</text>
</comment>
<dbReference type="InterPro" id="IPR017441">
    <property type="entry name" value="Protein_kinase_ATP_BS"/>
</dbReference>
<evidence type="ECO:0000259" key="9">
    <source>
        <dbReference type="PROSITE" id="PS50078"/>
    </source>
</evidence>
<dbReference type="EC" id="2.7.11.21" evidence="7"/>
<organism evidence="10 11">
    <name type="scientific">Tritrichomonas musculus</name>
    <dbReference type="NCBI Taxonomy" id="1915356"/>
    <lineage>
        <taxon>Eukaryota</taxon>
        <taxon>Metamonada</taxon>
        <taxon>Parabasalia</taxon>
        <taxon>Tritrichomonadida</taxon>
        <taxon>Tritrichomonadidae</taxon>
        <taxon>Tritrichomonas</taxon>
    </lineage>
</organism>
<dbReference type="PROSITE" id="PS00108">
    <property type="entry name" value="PROTEIN_KINASE_ST"/>
    <property type="match status" value="1"/>
</dbReference>
<reference evidence="10 11" key="1">
    <citation type="submission" date="2024-04" db="EMBL/GenBank/DDBJ databases">
        <title>Tritrichomonas musculus Genome.</title>
        <authorList>
            <person name="Alves-Ferreira E."/>
            <person name="Grigg M."/>
            <person name="Lorenzi H."/>
            <person name="Galac M."/>
        </authorList>
    </citation>
    <scope>NUCLEOTIDE SEQUENCE [LARGE SCALE GENOMIC DNA]</scope>
    <source>
        <strain evidence="10 11">EAF2021</strain>
    </source>
</reference>
<keyword evidence="5 6" id="KW-0067">ATP-binding</keyword>
<dbReference type="Proteomes" id="UP001470230">
    <property type="component" value="Unassembled WGS sequence"/>
</dbReference>
<dbReference type="Pfam" id="PF00069">
    <property type="entry name" value="Pkinase"/>
    <property type="match status" value="1"/>
</dbReference>
<dbReference type="InterPro" id="IPR000959">
    <property type="entry name" value="POLO_box_dom"/>
</dbReference>
<comment type="catalytic activity">
    <reaction evidence="7">
        <text>L-threonyl-[protein] + ATP = O-phospho-L-threonyl-[protein] + ADP + H(+)</text>
        <dbReference type="Rhea" id="RHEA:46608"/>
        <dbReference type="Rhea" id="RHEA-COMP:11060"/>
        <dbReference type="Rhea" id="RHEA-COMP:11605"/>
        <dbReference type="ChEBI" id="CHEBI:15378"/>
        <dbReference type="ChEBI" id="CHEBI:30013"/>
        <dbReference type="ChEBI" id="CHEBI:30616"/>
        <dbReference type="ChEBI" id="CHEBI:61977"/>
        <dbReference type="ChEBI" id="CHEBI:456216"/>
        <dbReference type="EC" id="2.7.11.21"/>
    </reaction>
</comment>
<dbReference type="EMBL" id="JAPFFF010000016">
    <property type="protein sequence ID" value="KAK8865168.1"/>
    <property type="molecule type" value="Genomic_DNA"/>
</dbReference>
<dbReference type="PANTHER" id="PTHR24345">
    <property type="entry name" value="SERINE/THREONINE-PROTEIN KINASE PLK"/>
    <property type="match status" value="1"/>
</dbReference>
<evidence type="ECO:0000313" key="10">
    <source>
        <dbReference type="EMBL" id="KAK8865168.1"/>
    </source>
</evidence>
<gene>
    <name evidence="10" type="ORF">M9Y10_010703</name>
</gene>
<dbReference type="Gene3D" id="3.30.1120.30">
    <property type="entry name" value="POLO box domain"/>
    <property type="match status" value="2"/>
</dbReference>
<keyword evidence="4 7" id="KW-0418">Kinase</keyword>
<dbReference type="SMART" id="SM00220">
    <property type="entry name" value="S_TKc"/>
    <property type="match status" value="1"/>
</dbReference>
<dbReference type="Gene3D" id="1.10.510.10">
    <property type="entry name" value="Transferase(Phosphotransferase) domain 1"/>
    <property type="match status" value="1"/>
</dbReference>
<evidence type="ECO:0000313" key="11">
    <source>
        <dbReference type="Proteomes" id="UP001470230"/>
    </source>
</evidence>